<keyword evidence="9" id="KW-0178">Competence</keyword>
<evidence type="ECO:0000256" key="12">
    <source>
        <dbReference type="ARBA" id="ARBA00032390"/>
    </source>
</evidence>
<dbReference type="GO" id="GO:0009254">
    <property type="term" value="P:peptidoglycan turnover"/>
    <property type="evidence" value="ECO:0007669"/>
    <property type="project" value="TreeGrafter"/>
</dbReference>
<dbReference type="InterPro" id="IPR036365">
    <property type="entry name" value="PGBD-like_sf"/>
</dbReference>
<dbReference type="InterPro" id="IPR002502">
    <property type="entry name" value="Amidase_domain"/>
</dbReference>
<keyword evidence="10" id="KW-0961">Cell wall biogenesis/degradation</keyword>
<dbReference type="Gene3D" id="1.10.101.10">
    <property type="entry name" value="PGBD-like superfamily/PGBD"/>
    <property type="match status" value="1"/>
</dbReference>
<dbReference type="CDD" id="cd00118">
    <property type="entry name" value="LysM"/>
    <property type="match status" value="1"/>
</dbReference>
<dbReference type="GO" id="GO:0009253">
    <property type="term" value="P:peptidoglycan catabolic process"/>
    <property type="evidence" value="ECO:0007669"/>
    <property type="project" value="InterPro"/>
</dbReference>
<sequence length="298" mass="31906">MVNIIQDFIPVGANNRPGYAMTPLYITVHNTANTAAGADAAAHARYLKNPGTTTSWHFTVDDTEIYQHLPLDENGWHAGDGNGSGNRASIGIEICENVDGDFAKATANAQWLIKTLMSEHNISLANVVPHKYWSGKECPSKLLGTWDSFKAGIGGGGSQTYVVKKGDTLTSIARMFGVTVAQLQEWNNIEDPNLIQVGQVLIVSAPSSAEEPELYPLPDGIIQLTTPYTSGEHVFQVQRALAALYFYPDKGAVNNGIDGIYGPKTADAVARFQSVNGLTADGIYGPATKAKISTLLVL</sequence>
<dbReference type="InterPro" id="IPR036366">
    <property type="entry name" value="PGBDSf"/>
</dbReference>
<comment type="catalytic activity">
    <reaction evidence="1">
        <text>Hydrolyzes the link between N-acetylmuramoyl residues and L-amino acid residues in certain cell-wall glycopeptides.</text>
        <dbReference type="EC" id="3.5.1.28"/>
    </reaction>
</comment>
<dbReference type="GO" id="GO:0008745">
    <property type="term" value="F:N-acetylmuramoyl-L-alanine amidase activity"/>
    <property type="evidence" value="ECO:0007669"/>
    <property type="project" value="UniProtKB-EC"/>
</dbReference>
<dbReference type="InterPro" id="IPR036779">
    <property type="entry name" value="LysM_dom_sf"/>
</dbReference>
<dbReference type="InterPro" id="IPR002477">
    <property type="entry name" value="Peptidoglycan-bd-like"/>
</dbReference>
<dbReference type="SUPFAM" id="SSF54106">
    <property type="entry name" value="LysM domain"/>
    <property type="match status" value="1"/>
</dbReference>
<dbReference type="Pfam" id="PF01471">
    <property type="entry name" value="PG_binding_1"/>
    <property type="match status" value="1"/>
</dbReference>
<keyword evidence="6" id="KW-0732">Signal</keyword>
<evidence type="ECO:0000256" key="6">
    <source>
        <dbReference type="ARBA" id="ARBA00022729"/>
    </source>
</evidence>
<dbReference type="GO" id="GO:0005576">
    <property type="term" value="C:extracellular region"/>
    <property type="evidence" value="ECO:0007669"/>
    <property type="project" value="UniProtKB-SubCell"/>
</dbReference>
<dbReference type="AlphaFoldDB" id="A0A6H0WIZ8"/>
<dbReference type="Gene3D" id="3.40.80.10">
    <property type="entry name" value="Peptidoglycan recognition protein-like"/>
    <property type="match status" value="1"/>
</dbReference>
<evidence type="ECO:0000256" key="4">
    <source>
        <dbReference type="ARBA" id="ARBA00011901"/>
    </source>
</evidence>
<name>A0A6H0WIZ8_9BACI</name>
<dbReference type="GO" id="GO:0071555">
    <property type="term" value="P:cell wall organization"/>
    <property type="evidence" value="ECO:0007669"/>
    <property type="project" value="UniProtKB-KW"/>
</dbReference>
<dbReference type="Pfam" id="PF01510">
    <property type="entry name" value="Amidase_2"/>
    <property type="match status" value="1"/>
</dbReference>
<keyword evidence="15" id="KW-1185">Reference proteome</keyword>
<dbReference type="Gene3D" id="3.10.350.10">
    <property type="entry name" value="LysM domain"/>
    <property type="match status" value="1"/>
</dbReference>
<organism evidence="14 15">
    <name type="scientific">Bacillus tequilensis</name>
    <dbReference type="NCBI Taxonomy" id="227866"/>
    <lineage>
        <taxon>Bacteria</taxon>
        <taxon>Bacillati</taxon>
        <taxon>Bacillota</taxon>
        <taxon>Bacilli</taxon>
        <taxon>Bacillales</taxon>
        <taxon>Bacillaceae</taxon>
        <taxon>Bacillus</taxon>
    </lineage>
</organism>
<feature type="domain" description="LysM" evidence="13">
    <location>
        <begin position="159"/>
        <end position="203"/>
    </location>
</feature>
<evidence type="ECO:0000256" key="1">
    <source>
        <dbReference type="ARBA" id="ARBA00001561"/>
    </source>
</evidence>
<gene>
    <name evidence="14" type="ORF">G4P54_06740</name>
</gene>
<dbReference type="KEGG" id="bteq:G4P54_06740"/>
<dbReference type="CDD" id="cd06583">
    <property type="entry name" value="PGRP"/>
    <property type="match status" value="1"/>
</dbReference>
<evidence type="ECO:0000256" key="5">
    <source>
        <dbReference type="ARBA" id="ARBA00022525"/>
    </source>
</evidence>
<dbReference type="RefSeq" id="WP_167872175.1">
    <property type="nucleotide sequence ID" value="NZ_CP048852.1"/>
</dbReference>
<evidence type="ECO:0000313" key="14">
    <source>
        <dbReference type="EMBL" id="QIW79507.1"/>
    </source>
</evidence>
<evidence type="ECO:0000313" key="15">
    <source>
        <dbReference type="Proteomes" id="UP000501914"/>
    </source>
</evidence>
<dbReference type="Pfam" id="PF01476">
    <property type="entry name" value="LysM"/>
    <property type="match status" value="1"/>
</dbReference>
<dbReference type="SMART" id="SM00644">
    <property type="entry name" value="Ami_2"/>
    <property type="match status" value="1"/>
</dbReference>
<evidence type="ECO:0000256" key="10">
    <source>
        <dbReference type="ARBA" id="ARBA00023316"/>
    </source>
</evidence>
<evidence type="ECO:0000256" key="8">
    <source>
        <dbReference type="ARBA" id="ARBA00022969"/>
    </source>
</evidence>
<keyword evidence="8" id="KW-0749">Sporulation</keyword>
<comment type="similarity">
    <text evidence="3">Belongs to the N-acetylmuramoyl-L-alanine amidase 2 family.</text>
</comment>
<keyword evidence="7" id="KW-0378">Hydrolase</keyword>
<comment type="subcellular location">
    <subcellularLocation>
        <location evidence="2">Secreted</location>
    </subcellularLocation>
</comment>
<dbReference type="SMART" id="SM00257">
    <property type="entry name" value="LysM"/>
    <property type="match status" value="1"/>
</dbReference>
<proteinExistence type="inferred from homology"/>
<evidence type="ECO:0000256" key="9">
    <source>
        <dbReference type="ARBA" id="ARBA00023287"/>
    </source>
</evidence>
<evidence type="ECO:0000256" key="2">
    <source>
        <dbReference type="ARBA" id="ARBA00004613"/>
    </source>
</evidence>
<dbReference type="InterPro" id="IPR051206">
    <property type="entry name" value="NAMLAA_amidase_2"/>
</dbReference>
<protein>
    <recommendedName>
        <fullName evidence="4">N-acetylmuramoyl-L-alanine amidase</fullName>
        <ecNumber evidence="4">3.5.1.28</ecNumber>
    </recommendedName>
    <alternativeName>
        <fullName evidence="12">Autolysin</fullName>
    </alternativeName>
    <alternativeName>
        <fullName evidence="11">Cell wall hydrolase</fullName>
    </alternativeName>
</protein>
<dbReference type="PROSITE" id="PS51782">
    <property type="entry name" value="LYSM"/>
    <property type="match status" value="1"/>
</dbReference>
<reference evidence="14 15" key="1">
    <citation type="submission" date="2020-02" db="EMBL/GenBank/DDBJ databases">
        <title>Genome sequencing, annotation and comparative genomic analysis of Bacillus tequilensis EA-CB0015, an effective biological control agent against Pseudocercospora fijiensis in banana plants.</title>
        <authorList>
            <person name="Cuellar-Gaviria T.Z."/>
            <person name="Ju K.-S."/>
            <person name="Villegas-Escobar V."/>
        </authorList>
    </citation>
    <scope>NUCLEOTIDE SEQUENCE [LARGE SCALE GENOMIC DNA]</scope>
    <source>
        <strain evidence="14 15">EA-CB0015</strain>
    </source>
</reference>
<dbReference type="Proteomes" id="UP000501914">
    <property type="component" value="Chromosome"/>
</dbReference>
<dbReference type="EC" id="3.5.1.28" evidence="4"/>
<dbReference type="FunFam" id="3.40.80.10:FF:000007">
    <property type="entry name" value="N-acetylmuramoyl-L-alanine amidase XlyA"/>
    <property type="match status" value="1"/>
</dbReference>
<dbReference type="InterPro" id="IPR036505">
    <property type="entry name" value="Amidase/PGRP_sf"/>
</dbReference>
<keyword evidence="5" id="KW-0964">Secreted</keyword>
<evidence type="ECO:0000259" key="13">
    <source>
        <dbReference type="PROSITE" id="PS51782"/>
    </source>
</evidence>
<dbReference type="InterPro" id="IPR018392">
    <property type="entry name" value="LysM"/>
</dbReference>
<evidence type="ECO:0000256" key="3">
    <source>
        <dbReference type="ARBA" id="ARBA00007553"/>
    </source>
</evidence>
<dbReference type="SUPFAM" id="SSF47090">
    <property type="entry name" value="PGBD-like"/>
    <property type="match status" value="1"/>
</dbReference>
<dbReference type="GO" id="GO:0030420">
    <property type="term" value="P:establishment of competence for transformation"/>
    <property type="evidence" value="ECO:0007669"/>
    <property type="project" value="UniProtKB-KW"/>
</dbReference>
<dbReference type="PANTHER" id="PTHR30417">
    <property type="entry name" value="N-ACETYLMURAMOYL-L-ALANINE AMIDASE AMID"/>
    <property type="match status" value="1"/>
</dbReference>
<evidence type="ECO:0000256" key="11">
    <source>
        <dbReference type="ARBA" id="ARBA00030881"/>
    </source>
</evidence>
<dbReference type="EMBL" id="CP048852">
    <property type="protein sequence ID" value="QIW79507.1"/>
    <property type="molecule type" value="Genomic_DNA"/>
</dbReference>
<dbReference type="GO" id="GO:0030435">
    <property type="term" value="P:sporulation resulting in formation of a cellular spore"/>
    <property type="evidence" value="ECO:0007669"/>
    <property type="project" value="UniProtKB-KW"/>
</dbReference>
<dbReference type="SUPFAM" id="SSF55846">
    <property type="entry name" value="N-acetylmuramoyl-L-alanine amidase-like"/>
    <property type="match status" value="1"/>
</dbReference>
<dbReference type="PANTHER" id="PTHR30417:SF11">
    <property type="entry name" value="N-ACETYLMURAMOYL-L-ALANINE AMIDASE XLYA"/>
    <property type="match status" value="1"/>
</dbReference>
<evidence type="ECO:0000256" key="7">
    <source>
        <dbReference type="ARBA" id="ARBA00022801"/>
    </source>
</evidence>
<accession>A0A6H0WIZ8</accession>